<feature type="transmembrane region" description="Helical" evidence="5">
    <location>
        <begin position="130"/>
        <end position="148"/>
    </location>
</feature>
<organism evidence="6 7">
    <name type="scientific">Buchnera aphidicola</name>
    <name type="common">Brachycaudus cardui</name>
    <dbReference type="NCBI Taxonomy" id="557993"/>
    <lineage>
        <taxon>Bacteria</taxon>
        <taxon>Pseudomonadati</taxon>
        <taxon>Pseudomonadota</taxon>
        <taxon>Gammaproteobacteria</taxon>
        <taxon>Enterobacterales</taxon>
        <taxon>Erwiniaceae</taxon>
        <taxon>Buchnera</taxon>
    </lineage>
</organism>
<dbReference type="GO" id="GO:0016020">
    <property type="term" value="C:membrane"/>
    <property type="evidence" value="ECO:0007669"/>
    <property type="project" value="UniProtKB-SubCell"/>
</dbReference>
<reference evidence="6 7" key="2">
    <citation type="submission" date="2019-05" db="EMBL/GenBank/DDBJ databases">
        <title>Genome evolution of the obligate endosymbiont Buchnera aphidicola.</title>
        <authorList>
            <person name="Moran N.A."/>
        </authorList>
    </citation>
    <scope>NUCLEOTIDE SEQUENCE [LARGE SCALE GENOMIC DNA]</scope>
    <source>
        <strain evidence="6 7">Bca</strain>
    </source>
</reference>
<name>A0A4D6Y3B1_9GAMM</name>
<protein>
    <recommendedName>
        <fullName evidence="8">Colicin V production protein</fullName>
    </recommendedName>
</protein>
<sequence length="150" mass="18333">MFLIDYIIVFTVFISIFLGLSRGFLQEFISSFFWFFNFYFFYKYYYFSSFYINAFQDIFFKNKILILIIFFFIIKKILNYGVQKIIKKINLVFLNIILGGLFGIFRSFILVFLFLLIFKHFSSALSYYTYIQSSFLINVFFKITYFFINL</sequence>
<dbReference type="PANTHER" id="PTHR36926">
    <property type="entry name" value="COLICIN V PRODUCTION PROTEIN"/>
    <property type="match status" value="1"/>
</dbReference>
<dbReference type="Proteomes" id="UP000298594">
    <property type="component" value="Chromosome"/>
</dbReference>
<feature type="transmembrane region" description="Helical" evidence="5">
    <location>
        <begin position="6"/>
        <end position="25"/>
    </location>
</feature>
<evidence type="ECO:0000256" key="3">
    <source>
        <dbReference type="ARBA" id="ARBA00022989"/>
    </source>
</evidence>
<feature type="transmembrane region" description="Helical" evidence="5">
    <location>
        <begin position="32"/>
        <end position="52"/>
    </location>
</feature>
<evidence type="ECO:0000256" key="1">
    <source>
        <dbReference type="ARBA" id="ARBA00004141"/>
    </source>
</evidence>
<evidence type="ECO:0000313" key="6">
    <source>
        <dbReference type="EMBL" id="QCI20321.1"/>
    </source>
</evidence>
<evidence type="ECO:0000256" key="4">
    <source>
        <dbReference type="ARBA" id="ARBA00023136"/>
    </source>
</evidence>
<gene>
    <name evidence="6" type="ORF">D9V67_00860</name>
</gene>
<evidence type="ECO:0000256" key="5">
    <source>
        <dbReference type="SAM" id="Phobius"/>
    </source>
</evidence>
<keyword evidence="3 5" id="KW-1133">Transmembrane helix</keyword>
<evidence type="ECO:0000256" key="2">
    <source>
        <dbReference type="ARBA" id="ARBA00022692"/>
    </source>
</evidence>
<evidence type="ECO:0000313" key="7">
    <source>
        <dbReference type="Proteomes" id="UP000298594"/>
    </source>
</evidence>
<keyword evidence="4 5" id="KW-0472">Membrane</keyword>
<dbReference type="AlphaFoldDB" id="A0A4D6Y3B1"/>
<feature type="transmembrane region" description="Helical" evidence="5">
    <location>
        <begin position="90"/>
        <end position="118"/>
    </location>
</feature>
<keyword evidence="2 5" id="KW-0812">Transmembrane</keyword>
<dbReference type="EMBL" id="CP034879">
    <property type="protein sequence ID" value="QCI20321.1"/>
    <property type="molecule type" value="Genomic_DNA"/>
</dbReference>
<reference evidence="6 7" key="1">
    <citation type="submission" date="2018-12" db="EMBL/GenBank/DDBJ databases">
        <authorList>
            <person name="Chong R.A."/>
        </authorList>
    </citation>
    <scope>NUCLEOTIDE SEQUENCE [LARGE SCALE GENOMIC DNA]</scope>
    <source>
        <strain evidence="6 7">Bca</strain>
    </source>
</reference>
<dbReference type="Pfam" id="PF02674">
    <property type="entry name" value="Colicin_V"/>
    <property type="match status" value="1"/>
</dbReference>
<dbReference type="InterPro" id="IPR052719">
    <property type="entry name" value="CvpA-like"/>
</dbReference>
<dbReference type="GO" id="GO:0009403">
    <property type="term" value="P:toxin biosynthetic process"/>
    <property type="evidence" value="ECO:0007669"/>
    <property type="project" value="InterPro"/>
</dbReference>
<proteinExistence type="predicted"/>
<evidence type="ECO:0008006" key="8">
    <source>
        <dbReference type="Google" id="ProtNLM"/>
    </source>
</evidence>
<dbReference type="RefSeq" id="WP_158359181.1">
    <property type="nucleotide sequence ID" value="NZ_CP034879.1"/>
</dbReference>
<feature type="transmembrane region" description="Helical" evidence="5">
    <location>
        <begin position="58"/>
        <end position="78"/>
    </location>
</feature>
<accession>A0A4D6Y3B1</accession>
<comment type="subcellular location">
    <subcellularLocation>
        <location evidence="1">Membrane</location>
        <topology evidence="1">Multi-pass membrane protein</topology>
    </subcellularLocation>
</comment>
<dbReference type="PANTHER" id="PTHR36926:SF1">
    <property type="entry name" value="COLICIN V PRODUCTION PROTEIN"/>
    <property type="match status" value="1"/>
</dbReference>
<dbReference type="InterPro" id="IPR003825">
    <property type="entry name" value="Colicin-V_CvpA"/>
</dbReference>